<protein>
    <submittedName>
        <fullName evidence="1">Uncharacterized protein</fullName>
    </submittedName>
</protein>
<dbReference type="AlphaFoldDB" id="A0A172ZKL7"/>
<reference evidence="2" key="1">
    <citation type="submission" date="2015-10" db="EMBL/GenBank/DDBJ databases">
        <title>Genome of Paenibacillus bovis sp. nov.</title>
        <authorList>
            <person name="Wu Z."/>
            <person name="Gao C."/>
            <person name="Liu Z."/>
            <person name="Zheng H."/>
        </authorList>
    </citation>
    <scope>NUCLEOTIDE SEQUENCE [LARGE SCALE GENOMIC DNA]</scope>
    <source>
        <strain evidence="2">BD3526</strain>
    </source>
</reference>
<dbReference type="EMBL" id="CP013023">
    <property type="protein sequence ID" value="ANF98083.1"/>
    <property type="molecule type" value="Genomic_DNA"/>
</dbReference>
<dbReference type="Proteomes" id="UP000078148">
    <property type="component" value="Chromosome"/>
</dbReference>
<dbReference type="KEGG" id="pbv:AR543_20090"/>
<dbReference type="OrthoDB" id="2657532at2"/>
<proteinExistence type="predicted"/>
<reference evidence="1 2" key="2">
    <citation type="journal article" date="2016" name="Int. J. Syst. Evol. Microbiol.">
        <title>Paenibacillus bovis sp. nov., isolated from raw yak (Bos grunniens) milk.</title>
        <authorList>
            <person name="Gao C."/>
            <person name="Han J."/>
            <person name="Liu Z."/>
            <person name="Xu X."/>
            <person name="Hang F."/>
            <person name="Wu Z."/>
        </authorList>
    </citation>
    <scope>NUCLEOTIDE SEQUENCE [LARGE SCALE GENOMIC DNA]</scope>
    <source>
        <strain evidence="1 2">BD3526</strain>
    </source>
</reference>
<accession>A0A172ZKL7</accession>
<keyword evidence="2" id="KW-1185">Reference proteome</keyword>
<name>A0A172ZKL7_9BACL</name>
<sequence>MTEQVRISQRSAIIIERLRSEGIAEDILIQALSEQADAPLRAVSSVDIDFAEWMNYANEHGEQLVQAVRDGYRMTFTTVPGMKNWLKYALSMEASRDYIEAEEGRMDGLQLTLEQAQQLKDTIAVNWVLLEHEDGSASLLLRALLTSAEAPQL</sequence>
<dbReference type="RefSeq" id="WP_060536164.1">
    <property type="nucleotide sequence ID" value="NZ_CP013023.1"/>
</dbReference>
<evidence type="ECO:0000313" key="2">
    <source>
        <dbReference type="Proteomes" id="UP000078148"/>
    </source>
</evidence>
<evidence type="ECO:0000313" key="1">
    <source>
        <dbReference type="EMBL" id="ANF98083.1"/>
    </source>
</evidence>
<gene>
    <name evidence="1" type="ORF">AR543_20090</name>
</gene>
<organism evidence="1 2">
    <name type="scientific">Paenibacillus bovis</name>
    <dbReference type="NCBI Taxonomy" id="1616788"/>
    <lineage>
        <taxon>Bacteria</taxon>
        <taxon>Bacillati</taxon>
        <taxon>Bacillota</taxon>
        <taxon>Bacilli</taxon>
        <taxon>Bacillales</taxon>
        <taxon>Paenibacillaceae</taxon>
        <taxon>Paenibacillus</taxon>
    </lineage>
</organism>